<sequence>MNILSHSTTNFYKELPEISQFSEVTDSKHYRKVPDDWIVIVTDIVKSTEAILEGRYKDVNMAGGLTLMGITNLLKDMEFPFFFGGDGVTILLPGSRLNEIQDILADTREFVRDYFKMDLRIGFVPVSDIYEAGYSLTMAKLRISKHYTQAVLGGTGVAYAEIKIKEPNSKYLTDNSYIPNIRADFSGFTCRWKDIQSPKGEMVALIVKINSDSDSEAAKTLSGLLSLIDSLYGSEREYHPLREENLIIEHSSSVLNKEAIASSKGNSILKKLYLWKIKFETYGAELAIRWNLPLKAFHYKLNQLKNYQIISSDFRKFDGTFKMVFASDTVDRKKLEYSLSEAEKSGKLHFGMHISDRALMTCLLHAGTEREVHFIDGAGGGYALAATVLKKKLQAVAA</sequence>
<name>A0A2M9X8R2_9LEPT</name>
<dbReference type="AlphaFoldDB" id="A0A2M9X8R2"/>
<dbReference type="OrthoDB" id="5342145at2"/>
<comment type="caution">
    <text evidence="1">The sequence shown here is derived from an EMBL/GenBank/DDBJ whole genome shotgun (WGS) entry which is preliminary data.</text>
</comment>
<proteinExistence type="predicted"/>
<dbReference type="Proteomes" id="UP000232196">
    <property type="component" value="Unassembled WGS sequence"/>
</dbReference>
<keyword evidence="2" id="KW-1185">Reference proteome</keyword>
<dbReference type="Pfam" id="PF11294">
    <property type="entry name" value="DUF3095"/>
    <property type="match status" value="1"/>
</dbReference>
<dbReference type="RefSeq" id="WP_100708218.1">
    <property type="nucleotide sequence ID" value="NZ_NPDL01000013.1"/>
</dbReference>
<gene>
    <name evidence="1" type="ORF">CH357_18335</name>
</gene>
<reference evidence="1 2" key="1">
    <citation type="submission" date="2017-07" db="EMBL/GenBank/DDBJ databases">
        <title>Leptospira spp. isolated from tropical soils.</title>
        <authorList>
            <person name="Thibeaux R."/>
            <person name="Iraola G."/>
            <person name="Ferres I."/>
            <person name="Bierque E."/>
            <person name="Girault D."/>
            <person name="Soupe-Gilbert M.-E."/>
            <person name="Picardeau M."/>
            <person name="Goarant C."/>
        </authorList>
    </citation>
    <scope>NUCLEOTIDE SEQUENCE [LARGE SCALE GENOMIC DNA]</scope>
    <source>
        <strain evidence="1 2">MCA1-C-A1</strain>
    </source>
</reference>
<dbReference type="EMBL" id="NPDN01000012">
    <property type="protein sequence ID" value="PJZ23989.1"/>
    <property type="molecule type" value="Genomic_DNA"/>
</dbReference>
<evidence type="ECO:0008006" key="3">
    <source>
        <dbReference type="Google" id="ProtNLM"/>
    </source>
</evidence>
<accession>A0A2M9X8R2</accession>
<evidence type="ECO:0000313" key="1">
    <source>
        <dbReference type="EMBL" id="PJZ23989.1"/>
    </source>
</evidence>
<organism evidence="1 2">
    <name type="scientific">Leptospira hartskeerlii</name>
    <dbReference type="NCBI Taxonomy" id="2023177"/>
    <lineage>
        <taxon>Bacteria</taxon>
        <taxon>Pseudomonadati</taxon>
        <taxon>Spirochaetota</taxon>
        <taxon>Spirochaetia</taxon>
        <taxon>Leptospirales</taxon>
        <taxon>Leptospiraceae</taxon>
        <taxon>Leptospira</taxon>
    </lineage>
</organism>
<dbReference type="InterPro" id="IPR021445">
    <property type="entry name" value="DUF3095"/>
</dbReference>
<evidence type="ECO:0000313" key="2">
    <source>
        <dbReference type="Proteomes" id="UP000232196"/>
    </source>
</evidence>
<protein>
    <recommendedName>
        <fullName evidence="3">DUF3095 domain-containing protein</fullName>
    </recommendedName>
</protein>